<dbReference type="SUPFAM" id="SSF48726">
    <property type="entry name" value="Immunoglobulin"/>
    <property type="match status" value="2"/>
</dbReference>
<name>A0A7K5Q1E6_9CORV</name>
<dbReference type="SUPFAM" id="SSF47986">
    <property type="entry name" value="DEATH domain"/>
    <property type="match status" value="1"/>
</dbReference>
<dbReference type="GO" id="GO:0006508">
    <property type="term" value="P:proteolysis"/>
    <property type="evidence" value="ECO:0007669"/>
    <property type="project" value="InterPro"/>
</dbReference>
<dbReference type="Gene3D" id="2.60.40.10">
    <property type="entry name" value="Immunoglobulins"/>
    <property type="match status" value="2"/>
</dbReference>
<sequence length="682" mass="75965">RLCELLDNAGRGWRKLAELAGAEKRFKCSAEELEMCSLKVLEPRGSPTQCLLQLLAERDCTLRYLLGCLERMGHEQACRVLSSAVQDVIRITVQPDSQVVAEGTQVSLTCCATGPPGLAYQWFCGRQEVPGATSPELVIDTATLAGRPEWYICRVNCGATFTFSRWAHVQVEKSSSPSSGSGYCPSMAGLQILRQPRPCCLAEGDTLALECAAIGNPPPQYQWFRNQRPVEGAQAPQLQVKLVTTAERGSYSCRVFNLFHEVWSQEVDVEIGEGPRQTSVTTYLLCSQVSHSVTTPPSPVLAATDKVALLIGNMHYLHHKQLQAPVVDVHALGALLRQLDFKVVSLLDLRKAEMQMAVDEFLLLLDKGVYGLLYYAGHGYENFGNSFMVPIDAPSAYTSEHCLCVQRVLREMQQRRTGLNIFLLDMCRKRNLNDDIIPQVGALEVTANIVFGYATCADAEAYELSQGELSNGIFVTFLKRWLLEDEKITVLLDKVAEDMGTLEITRGRQALELRSNLSERRALTDPIRPPGQDESSARNLQWAKAHVLPESRHLCFDCGVTVQLGFAAEFSNIMIIYTRVVAAPKDITKCEARLTDIPEELDVDLKYTNKESPEELGSPLVPVWSLSCPSCCLYSRICGLQKLRQELAFTVCLQYRYQGMEDFVEERQRVSVGRPLIAKLNL</sequence>
<comment type="caution">
    <text evidence="3">The sequence shown here is derived from an EMBL/GenBank/DDBJ whole genome shotgun (WGS) entry which is preliminary data.</text>
</comment>
<dbReference type="Gene3D" id="2.60.40.3360">
    <property type="match status" value="1"/>
</dbReference>
<dbReference type="InterPro" id="IPR036179">
    <property type="entry name" value="Ig-like_dom_sf"/>
</dbReference>
<feature type="domain" description="Ig-like" evidence="2">
    <location>
        <begin position="89"/>
        <end position="164"/>
    </location>
</feature>
<evidence type="ECO:0000259" key="2">
    <source>
        <dbReference type="PROSITE" id="PS50835"/>
    </source>
</evidence>
<dbReference type="SMART" id="SM00408">
    <property type="entry name" value="IGc2"/>
    <property type="match status" value="2"/>
</dbReference>
<dbReference type="InterPro" id="IPR007110">
    <property type="entry name" value="Ig-like_dom"/>
</dbReference>
<dbReference type="InterPro" id="IPR013783">
    <property type="entry name" value="Ig-like_fold"/>
</dbReference>
<dbReference type="GO" id="GO:0004197">
    <property type="term" value="F:cysteine-type endopeptidase activity"/>
    <property type="evidence" value="ECO:0007669"/>
    <property type="project" value="InterPro"/>
</dbReference>
<dbReference type="InterPro" id="IPR001309">
    <property type="entry name" value="Pept_C14_p20"/>
</dbReference>
<keyword evidence="4" id="KW-1185">Reference proteome</keyword>
<evidence type="ECO:0000259" key="1">
    <source>
        <dbReference type="PROSITE" id="PS50208"/>
    </source>
</evidence>
<dbReference type="InterPro" id="IPR029030">
    <property type="entry name" value="Caspase-like_dom_sf"/>
</dbReference>
<dbReference type="FunFam" id="3.40.50.1460:FF:000004">
    <property type="entry name" value="Mucosa-associated lymphoid tissue lymphoma translocation protein 1"/>
    <property type="match status" value="1"/>
</dbReference>
<dbReference type="InterPro" id="IPR011600">
    <property type="entry name" value="Pept_C14_caspase"/>
</dbReference>
<dbReference type="Gene3D" id="3.40.50.1460">
    <property type="match status" value="1"/>
</dbReference>
<dbReference type="InterPro" id="IPR011029">
    <property type="entry name" value="DEATH-like_dom_sf"/>
</dbReference>
<accession>A0A7K5Q1E6</accession>
<feature type="domain" description="Ig-like" evidence="2">
    <location>
        <begin position="185"/>
        <end position="270"/>
    </location>
</feature>
<dbReference type="PROSITE" id="PS50208">
    <property type="entry name" value="CASPASE_P20"/>
    <property type="match status" value="1"/>
</dbReference>
<dbReference type="PROSITE" id="PS50835">
    <property type="entry name" value="IG_LIKE"/>
    <property type="match status" value="2"/>
</dbReference>
<evidence type="ECO:0000313" key="4">
    <source>
        <dbReference type="Proteomes" id="UP000532437"/>
    </source>
</evidence>
<dbReference type="Pfam" id="PF00656">
    <property type="entry name" value="Peptidase_C14"/>
    <property type="match status" value="1"/>
</dbReference>
<protein>
    <submittedName>
        <fullName evidence="3">MALT1 protein</fullName>
    </submittedName>
</protein>
<evidence type="ECO:0000313" key="3">
    <source>
        <dbReference type="EMBL" id="NWT61134.1"/>
    </source>
</evidence>
<dbReference type="Gene3D" id="1.10.533.10">
    <property type="entry name" value="Death Domain, Fas"/>
    <property type="match status" value="1"/>
</dbReference>
<dbReference type="InterPro" id="IPR003599">
    <property type="entry name" value="Ig_sub"/>
</dbReference>
<dbReference type="PANTHER" id="PTHR22576">
    <property type="entry name" value="MUCOSA ASSOCIATED LYMPHOID TISSUE LYMPHOMA TRANSLOCATION PROTEIN 1/PARACASPASE"/>
    <property type="match status" value="1"/>
</dbReference>
<dbReference type="PANTHER" id="PTHR22576:SF27">
    <property type="entry name" value="PARACASPASE 2"/>
    <property type="match status" value="1"/>
</dbReference>
<dbReference type="CDD" id="cd08783">
    <property type="entry name" value="Death_MALT1"/>
    <property type="match status" value="1"/>
</dbReference>
<organism evidence="3 4">
    <name type="scientific">Erythrocercus mccallii</name>
    <dbReference type="NCBI Taxonomy" id="107208"/>
    <lineage>
        <taxon>Eukaryota</taxon>
        <taxon>Metazoa</taxon>
        <taxon>Chordata</taxon>
        <taxon>Craniata</taxon>
        <taxon>Vertebrata</taxon>
        <taxon>Euteleostomi</taxon>
        <taxon>Archelosauria</taxon>
        <taxon>Archosauria</taxon>
        <taxon>Dinosauria</taxon>
        <taxon>Saurischia</taxon>
        <taxon>Theropoda</taxon>
        <taxon>Coelurosauria</taxon>
        <taxon>Aves</taxon>
        <taxon>Neognathae</taxon>
        <taxon>Neoaves</taxon>
        <taxon>Telluraves</taxon>
        <taxon>Australaves</taxon>
        <taxon>Passeriformes</taxon>
        <taxon>Corvoidea</taxon>
        <taxon>Dicruridae</taxon>
        <taxon>Erythrocercus</taxon>
    </lineage>
</organism>
<dbReference type="EMBL" id="VZRG01003670">
    <property type="protein sequence ID" value="NWT61134.1"/>
    <property type="molecule type" value="Genomic_DNA"/>
</dbReference>
<dbReference type="InterPro" id="IPR052039">
    <property type="entry name" value="Caspase-related_regulators"/>
</dbReference>
<dbReference type="Pfam" id="PF18703">
    <property type="entry name" value="MALT1_Ig"/>
    <property type="match status" value="1"/>
</dbReference>
<dbReference type="SUPFAM" id="SSF52129">
    <property type="entry name" value="Caspase-like"/>
    <property type="match status" value="1"/>
</dbReference>
<gene>
    <name evidence="3" type="primary">Malt1_2</name>
    <name evidence="3" type="ORF">ERYMCC_R06730</name>
</gene>
<dbReference type="AlphaFoldDB" id="A0A7K5Q1E6"/>
<dbReference type="InterPro" id="IPR003598">
    <property type="entry name" value="Ig_sub2"/>
</dbReference>
<dbReference type="Pfam" id="PF13927">
    <property type="entry name" value="Ig_3"/>
    <property type="match status" value="1"/>
</dbReference>
<reference evidence="3 4" key="1">
    <citation type="submission" date="2019-09" db="EMBL/GenBank/DDBJ databases">
        <title>Bird 10,000 Genomes (B10K) Project - Family phase.</title>
        <authorList>
            <person name="Zhang G."/>
        </authorList>
    </citation>
    <scope>NUCLEOTIDE SEQUENCE [LARGE SCALE GENOMIC DNA]</scope>
    <source>
        <strain evidence="3">B10K-DU-002-60</strain>
        <tissue evidence="3">Muscle</tissue>
    </source>
</reference>
<dbReference type="InterPro" id="IPR033540">
    <property type="entry name" value="MALT1_IG-like_dom_sf"/>
</dbReference>
<dbReference type="SMART" id="SM00409">
    <property type="entry name" value="IG"/>
    <property type="match status" value="2"/>
</dbReference>
<dbReference type="Proteomes" id="UP000532437">
    <property type="component" value="Unassembled WGS sequence"/>
</dbReference>
<dbReference type="CDD" id="cd00096">
    <property type="entry name" value="Ig"/>
    <property type="match status" value="1"/>
</dbReference>
<feature type="domain" description="Caspase family p20" evidence="1">
    <location>
        <begin position="304"/>
        <end position="431"/>
    </location>
</feature>
<feature type="non-terminal residue" evidence="3">
    <location>
        <position position="1"/>
    </location>
</feature>
<dbReference type="InterPro" id="IPR041077">
    <property type="entry name" value="MALT1_Ig"/>
</dbReference>
<dbReference type="InterPro" id="IPR037940">
    <property type="entry name" value="MALT1_Death"/>
</dbReference>
<proteinExistence type="predicted"/>
<feature type="non-terminal residue" evidence="3">
    <location>
        <position position="682"/>
    </location>
</feature>